<dbReference type="OrthoDB" id="3259283at2"/>
<feature type="domain" description="Type VII secretion system protein EssD-like" evidence="2">
    <location>
        <begin position="1519"/>
        <end position="1637"/>
    </location>
</feature>
<sequence>MTIGFPEDLQWLGWVVGMEWPEADEDSLRRIADAWRDAASDFNGLTSELNAAASAVLDSLEGETFEALESRFAELVSGDGSPAEIAKAARLLAEMSDATATNVEYTKLMFIAQLIVLAIEIAIAIAEAVPTLGASLAQIPIFQAITRVAVRLLTRELLEKITATVARRVALKLLAAVGAGAAINAALAAAMEGAVQGIQLAKGSRKDFDLGQFGKTVATEGIGGAVGGPVGATGRRFVSQGPSRLGRFTSNAAVGGLEGLTSAAASMGAGVALFGDQFDVRGLIGGGLSGAMPAGISGLRSSDGPAGHSTDAGNGPVPDTQAPGELGTGDRGRSSESGDSGTDGLGGDRGASSDAGSSTGDGAPATHQADSAATPSESSTGQTQTPDTNQDGDSSGPPSGPRTVTPDTSGDGASPQGTSPQGAGPQGAGPQGAGPQEAGAGPSPGGDGPGGDGPGSTVLPDQDATGPGATTQTGSDGDSSSTGVPSQTDTGTDPGTGVVEPNSGDTATGGDGPAGPTEVSPASTDSTAVESGDRAPTDSESTTSTPAGTGMAGAGAVGPATTGSPANRPDPARTDPNAAKRDADTKSADELRSDETKDTDDAKSAEESKAPDDSKAGEDTTVAENSNVENDAKAADDTTAVDDTASTQKATESDSQQAGIDQDTPSTLTDPDNQTGPVVDTADPAATTTQDSTVDQQETATDPGARDDADATSNDRDGDNADRGEDGNADDSTKVPDDGQIPQKVLDQLVANPDAVYGFEPKPGDPLTKLAIDWTNPEEVARAREARAKYHNDEQALARMLAERREAGISPEQYARELVHERNQLRAQSYIEAGNFDKLAKMRERNLREYGNPDGPTPEMLLDKYGSWDEVAEASFRSNRAMDVLVGLDPWRTSNDLDTTTRDADDSTGDRDGDTTDGEGDRTDPTDDSAGDDSGRVPPGDDTTGHASPDDTQDILAQVAADRRFTLPEALDVVHRATEVGQDGLDIFTDAELDLLMEINRRIPMPDLNTTVFQKVILGGQLDSIIAQIKDPSQPYSPDPAFTADGIGGFVAVAADMQPIMDGPGIPARLYDAVQLGYPDSEYSPSMSHMYVLRGMIDVRATVVRPAGAVFDTWNTRHPEVESSPPPGVKRAVGELDPPHTGTGLPGGRDFGAPEYQVQQDGRLRPGAELVLVGADGTQTPVAVLRANANHDLAWHPVDDSATSAPNTADLTAGPEPSVTVEELAAGQLPRQSESAGLPRPVDDAVVGEPGRCVPDALSHLSDFSGRQMDSHVDREVGVEGVSGRELEARAGGELRVTSGMAELAQRLRDLGPGSMAILAAEHSPGARPGEVGAHAYAVVNRDGVIEVWDPATRARVELPDHFTSRAWAVTFDSDGNPIHPRDHATSPRDGELDVREPGDRGPESRIGGLRNDLVGQAQMPEGHPRPEFTNEVDVTGKDVPGKRTPFAARTDLEPNTLYHVEGRGDFYTDHTGRVVFVEATYGVKGNLNADLNRPQPDTTYVVHPDVTNPIPGVSHAHVFETDHLGRVVFAHTDALVLGDASRSESIQQRIGDQGGDGYDGGHTFANFAGGGPESINLFAMLESVNRGSGDSFYNLEGKWRGALGVEPPPIIPVTVKPIYNDGGSVPTKFIVQYTIGGGRPEERTFKNELE</sequence>
<evidence type="ECO:0000256" key="1">
    <source>
        <dbReference type="SAM" id="MobiDB-lite"/>
    </source>
</evidence>
<feature type="compositionally biased region" description="Low complexity" evidence="1">
    <location>
        <begin position="468"/>
        <end position="497"/>
    </location>
</feature>
<dbReference type="RefSeq" id="WP_007321300.1">
    <property type="nucleotide sequence ID" value="NZ_BAEE01000033.1"/>
</dbReference>
<dbReference type="Pfam" id="PF13930">
    <property type="entry name" value="Endonuclea_NS_2"/>
    <property type="match status" value="1"/>
</dbReference>
<feature type="compositionally biased region" description="Polar residues" evidence="1">
    <location>
        <begin position="368"/>
        <end position="397"/>
    </location>
</feature>
<name>G7H048_9ACTN</name>
<accession>G7H048</accession>
<feature type="compositionally biased region" description="Low complexity" evidence="1">
    <location>
        <begin position="557"/>
        <end position="566"/>
    </location>
</feature>
<feature type="compositionally biased region" description="Polar residues" evidence="1">
    <location>
        <begin position="520"/>
        <end position="529"/>
    </location>
</feature>
<dbReference type="InterPro" id="IPR044927">
    <property type="entry name" value="Endonuclea_NS_2"/>
</dbReference>
<proteinExistence type="predicted"/>
<feature type="compositionally biased region" description="Low complexity" evidence="1">
    <location>
        <begin position="637"/>
        <end position="647"/>
    </location>
</feature>
<protein>
    <recommendedName>
        <fullName evidence="7">Tox-PL domain-containing protein</fullName>
    </recommendedName>
</protein>
<dbReference type="STRING" id="1073574.GOARA_033_00240"/>
<feature type="compositionally biased region" description="Low complexity" evidence="1">
    <location>
        <begin position="677"/>
        <end position="689"/>
    </location>
</feature>
<feature type="region of interest" description="Disordered" evidence="1">
    <location>
        <begin position="1117"/>
        <end position="1154"/>
    </location>
</feature>
<dbReference type="Proteomes" id="UP000035088">
    <property type="component" value="Unassembled WGS sequence"/>
</dbReference>
<dbReference type="Pfam" id="PF15644">
    <property type="entry name" value="Gln_amidase"/>
    <property type="match status" value="1"/>
</dbReference>
<organism evidence="5 6">
    <name type="scientific">Gordonia araii NBRC 100433</name>
    <dbReference type="NCBI Taxonomy" id="1073574"/>
    <lineage>
        <taxon>Bacteria</taxon>
        <taxon>Bacillati</taxon>
        <taxon>Actinomycetota</taxon>
        <taxon>Actinomycetes</taxon>
        <taxon>Mycobacteriales</taxon>
        <taxon>Gordoniaceae</taxon>
        <taxon>Gordonia</taxon>
    </lineage>
</organism>
<dbReference type="InterPro" id="IPR028908">
    <property type="entry name" value="Tox-PL_dom"/>
</dbReference>
<feature type="region of interest" description="Disordered" evidence="1">
    <location>
        <begin position="1421"/>
        <end position="1448"/>
    </location>
</feature>
<evidence type="ECO:0000259" key="2">
    <source>
        <dbReference type="Pfam" id="PF13930"/>
    </source>
</evidence>
<feature type="compositionally biased region" description="Basic and acidic residues" evidence="1">
    <location>
        <begin position="1423"/>
        <end position="1442"/>
    </location>
</feature>
<feature type="compositionally biased region" description="Low complexity" evidence="1">
    <location>
        <begin position="414"/>
        <end position="423"/>
    </location>
</feature>
<feature type="region of interest" description="Disordered" evidence="1">
    <location>
        <begin position="296"/>
        <end position="747"/>
    </location>
</feature>
<feature type="compositionally biased region" description="Polar residues" evidence="1">
    <location>
        <begin position="648"/>
        <end position="676"/>
    </location>
</feature>
<feature type="compositionally biased region" description="Low complexity" evidence="1">
    <location>
        <begin position="350"/>
        <end position="365"/>
    </location>
</feature>
<evidence type="ECO:0000259" key="4">
    <source>
        <dbReference type="Pfam" id="PF25547"/>
    </source>
</evidence>
<feature type="compositionally biased region" description="Basic and acidic residues" evidence="1">
    <location>
        <begin position="570"/>
        <end position="618"/>
    </location>
</feature>
<feature type="region of interest" description="Disordered" evidence="1">
    <location>
        <begin position="1196"/>
        <end position="1215"/>
    </location>
</feature>
<feature type="compositionally biased region" description="Polar residues" evidence="1">
    <location>
        <begin position="1201"/>
        <end position="1210"/>
    </location>
</feature>
<feature type="domain" description="Tox-PL" evidence="3">
    <location>
        <begin position="1281"/>
        <end position="1353"/>
    </location>
</feature>
<feature type="compositionally biased region" description="Polar residues" evidence="1">
    <location>
        <begin position="690"/>
        <end position="700"/>
    </location>
</feature>
<evidence type="ECO:0000313" key="6">
    <source>
        <dbReference type="Proteomes" id="UP000035088"/>
    </source>
</evidence>
<feature type="compositionally biased region" description="Gly residues" evidence="1">
    <location>
        <begin position="442"/>
        <end position="454"/>
    </location>
</feature>
<evidence type="ECO:0008006" key="7">
    <source>
        <dbReference type="Google" id="ProtNLM"/>
    </source>
</evidence>
<evidence type="ECO:0000259" key="3">
    <source>
        <dbReference type="Pfam" id="PF15644"/>
    </source>
</evidence>
<dbReference type="Pfam" id="PF25547">
    <property type="entry name" value="WXG100_2"/>
    <property type="match status" value="1"/>
</dbReference>
<dbReference type="EMBL" id="BAEE01000033">
    <property type="protein sequence ID" value="GAB09223.1"/>
    <property type="molecule type" value="Genomic_DNA"/>
</dbReference>
<comment type="caution">
    <text evidence="5">The sequence shown here is derived from an EMBL/GenBank/DDBJ whole genome shotgun (WGS) entry which is preliminary data.</text>
</comment>
<keyword evidence="6" id="KW-1185">Reference proteome</keyword>
<gene>
    <name evidence="5" type="ORF">GOARA_033_00240</name>
</gene>
<evidence type="ECO:0000313" key="5">
    <source>
        <dbReference type="EMBL" id="GAB09223.1"/>
    </source>
</evidence>
<feature type="compositionally biased region" description="Basic and acidic residues" evidence="1">
    <location>
        <begin position="899"/>
        <end position="925"/>
    </location>
</feature>
<feature type="compositionally biased region" description="Basic and acidic residues" evidence="1">
    <location>
        <begin position="704"/>
        <end position="737"/>
    </location>
</feature>
<feature type="region of interest" description="Disordered" evidence="1">
    <location>
        <begin position="890"/>
        <end position="951"/>
    </location>
</feature>
<reference evidence="5 6" key="1">
    <citation type="submission" date="2011-11" db="EMBL/GenBank/DDBJ databases">
        <title>Whole genome shotgun sequence of Gordonia araii NBRC 100433.</title>
        <authorList>
            <person name="Yoshida Y."/>
            <person name="Hosoyama A."/>
            <person name="Tsuchikane K."/>
            <person name="Katsumata H."/>
            <person name="Yamazaki S."/>
            <person name="Fujita N."/>
        </authorList>
    </citation>
    <scope>NUCLEOTIDE SEQUENCE [LARGE SCALE GENOMIC DNA]</scope>
    <source>
        <strain evidence="5 6">NBRC 100433</strain>
    </source>
</reference>
<feature type="compositionally biased region" description="Basic and acidic residues" evidence="1">
    <location>
        <begin position="1380"/>
        <end position="1404"/>
    </location>
</feature>
<feature type="domain" description="Outer membrane channel protein CpnT-like N-terminal" evidence="4">
    <location>
        <begin position="10"/>
        <end position="148"/>
    </location>
</feature>
<feature type="region of interest" description="Disordered" evidence="1">
    <location>
        <begin position="1374"/>
        <end position="1409"/>
    </location>
</feature>
<dbReference type="InterPro" id="IPR057746">
    <property type="entry name" value="CpnT-like_N"/>
</dbReference>